<reference evidence="1 2" key="1">
    <citation type="journal article" date="2019" name="G3 (Bethesda)">
        <title>Sequencing of a Wild Apple (Malus baccata) Genome Unravels the Differences Between Cultivated and Wild Apple Species Regarding Disease Resistance and Cold Tolerance.</title>
        <authorList>
            <person name="Chen X."/>
        </authorList>
    </citation>
    <scope>NUCLEOTIDE SEQUENCE [LARGE SCALE GENOMIC DNA]</scope>
    <source>
        <strain evidence="2">cv. Shandingzi</strain>
        <tissue evidence="1">Leaves</tissue>
    </source>
</reference>
<proteinExistence type="predicted"/>
<keyword evidence="2" id="KW-1185">Reference proteome</keyword>
<gene>
    <name evidence="1" type="ORF">C1H46_019910</name>
</gene>
<protein>
    <submittedName>
        <fullName evidence="1">Uncharacterized protein</fullName>
    </submittedName>
</protein>
<dbReference type="Proteomes" id="UP000315295">
    <property type="component" value="Unassembled WGS sequence"/>
</dbReference>
<comment type="caution">
    <text evidence="1">The sequence shown here is derived from an EMBL/GenBank/DDBJ whole genome shotgun (WGS) entry which is preliminary data.</text>
</comment>
<evidence type="ECO:0000313" key="2">
    <source>
        <dbReference type="Proteomes" id="UP000315295"/>
    </source>
</evidence>
<evidence type="ECO:0000313" key="1">
    <source>
        <dbReference type="EMBL" id="TQD94489.1"/>
    </source>
</evidence>
<dbReference type="AlphaFoldDB" id="A0A540M7M6"/>
<name>A0A540M7M6_MALBA</name>
<organism evidence="1 2">
    <name type="scientific">Malus baccata</name>
    <name type="common">Siberian crab apple</name>
    <name type="synonym">Pyrus baccata</name>
    <dbReference type="NCBI Taxonomy" id="106549"/>
    <lineage>
        <taxon>Eukaryota</taxon>
        <taxon>Viridiplantae</taxon>
        <taxon>Streptophyta</taxon>
        <taxon>Embryophyta</taxon>
        <taxon>Tracheophyta</taxon>
        <taxon>Spermatophyta</taxon>
        <taxon>Magnoliopsida</taxon>
        <taxon>eudicotyledons</taxon>
        <taxon>Gunneridae</taxon>
        <taxon>Pentapetalae</taxon>
        <taxon>rosids</taxon>
        <taxon>fabids</taxon>
        <taxon>Rosales</taxon>
        <taxon>Rosaceae</taxon>
        <taxon>Amygdaloideae</taxon>
        <taxon>Maleae</taxon>
        <taxon>Malus</taxon>
    </lineage>
</organism>
<dbReference type="EMBL" id="VIEB01000341">
    <property type="protein sequence ID" value="TQD94489.1"/>
    <property type="molecule type" value="Genomic_DNA"/>
</dbReference>
<sequence length="78" mass="8980">MADMKKALVQGSAAATLNNDRGDFRRFLCTLRYLGLTEISNAQGLDHLPSAHTWENYVCAKIWWKELMYLNFILIICD</sequence>
<accession>A0A540M7M6</accession>